<dbReference type="SUPFAM" id="SSF55383">
    <property type="entry name" value="Copper amine oxidase, domain N"/>
    <property type="match status" value="1"/>
</dbReference>
<sequence>MSTKFKLTSLLLSAVLVCGAVPAFAAEKAAPRPLSQTFDQMVIIPYDYHGKAFINGEKTDLQEDYDIVQRSGRVMVPIRLMGTLASQFRSQGSWQTIWQAQNPDDVIFMNTGLKKTVKFKVNSTTMMVNNEPKKMDVAPQKIGGRVVLPLRSAAEALGKNIQWLDGLILMGDEAVDEKSAETLAVKDRILTQLKDTRKPVAYEKMLTPITKYGDMIYYSKQIYQSNGMLERLYRKADGKKEVLIDIPGQPVLSSAKVIGHELYFVSTVNNQGVLFALDLANQQVRKVTSFSSWKPTDGWLERILIIDKELYVNLHSGDNTMGSEKLYRVDKGALMEVTSAKSLIGPVKSGDFLYHADFNFMGKTDNNLGRVNLKTGEYKTFGQDNFVYAINRKQDAGGGTSYNANGAMYVKGGYVYVLGYKDSDPKDEGSVYKINPADKTQVKITPAAGPFWIVEDQVYYVDSATGHLAKTDVNGSQPKTVVSRKVMNAELLNGSLYYTSNVTGSSSDPGVLYQYDLKDGKETQRSDKPVSSYYIGKDGIYYLANGYDPGMYKIDAKGSTRLVSDQVQTAKLTDEGMVYTLTYKEGVYSVK</sequence>
<evidence type="ECO:0000313" key="4">
    <source>
        <dbReference type="EMBL" id="GIO45863.1"/>
    </source>
</evidence>
<dbReference type="Pfam" id="PF16472">
    <property type="entry name" value="DUF5050"/>
    <property type="match status" value="1"/>
</dbReference>
<dbReference type="EMBL" id="BORT01000002">
    <property type="protein sequence ID" value="GIO45863.1"/>
    <property type="molecule type" value="Genomic_DNA"/>
</dbReference>
<gene>
    <name evidence="4" type="ORF">J34TS1_06280</name>
</gene>
<dbReference type="AlphaFoldDB" id="A0A919Y9X1"/>
<feature type="signal peptide" evidence="1">
    <location>
        <begin position="1"/>
        <end position="25"/>
    </location>
</feature>
<feature type="domain" description="Copper amine oxidase-like N-terminal" evidence="2">
    <location>
        <begin position="54"/>
        <end position="163"/>
    </location>
</feature>
<dbReference type="Proteomes" id="UP000682811">
    <property type="component" value="Unassembled WGS sequence"/>
</dbReference>
<dbReference type="Gene3D" id="2.130.10.10">
    <property type="entry name" value="YVTN repeat-like/Quinoprotein amine dehydrogenase"/>
    <property type="match status" value="1"/>
</dbReference>
<accession>A0A919Y9X1</accession>
<dbReference type="RefSeq" id="WP_212976989.1">
    <property type="nucleotide sequence ID" value="NZ_AP025343.1"/>
</dbReference>
<reference evidence="4 5" key="1">
    <citation type="submission" date="2021-03" db="EMBL/GenBank/DDBJ databases">
        <title>Antimicrobial resistance genes in bacteria isolated from Japanese honey, and their potential for conferring macrolide and lincosamide resistance in the American foulbrood pathogen Paenibacillus larvae.</title>
        <authorList>
            <person name="Okamoto M."/>
            <person name="Kumagai M."/>
            <person name="Kanamori H."/>
            <person name="Takamatsu D."/>
        </authorList>
    </citation>
    <scope>NUCLEOTIDE SEQUENCE [LARGE SCALE GENOMIC DNA]</scope>
    <source>
        <strain evidence="4 5">J34TS1</strain>
    </source>
</reference>
<evidence type="ECO:0000259" key="2">
    <source>
        <dbReference type="Pfam" id="PF07833"/>
    </source>
</evidence>
<comment type="caution">
    <text evidence="4">The sequence shown here is derived from an EMBL/GenBank/DDBJ whole genome shotgun (WGS) entry which is preliminary data.</text>
</comment>
<feature type="domain" description="Prolow-density lipoprotein receptor-related protein 1-like beta-propeller" evidence="3">
    <location>
        <begin position="403"/>
        <end position="579"/>
    </location>
</feature>
<evidence type="ECO:0000256" key="1">
    <source>
        <dbReference type="SAM" id="SignalP"/>
    </source>
</evidence>
<dbReference type="Gene3D" id="3.30.457.10">
    <property type="entry name" value="Copper amine oxidase-like, N-terminal domain"/>
    <property type="match status" value="1"/>
</dbReference>
<proteinExistence type="predicted"/>
<dbReference type="Pfam" id="PF07833">
    <property type="entry name" value="Cu_amine_oxidN1"/>
    <property type="match status" value="1"/>
</dbReference>
<dbReference type="InterPro" id="IPR012854">
    <property type="entry name" value="Cu_amine_oxidase-like_N"/>
</dbReference>
<dbReference type="InterPro" id="IPR036582">
    <property type="entry name" value="Mao_N_sf"/>
</dbReference>
<keyword evidence="1" id="KW-0732">Signal</keyword>
<evidence type="ECO:0000313" key="5">
    <source>
        <dbReference type="Proteomes" id="UP000682811"/>
    </source>
</evidence>
<name>A0A919Y9X1_9BACL</name>
<dbReference type="InterPro" id="IPR015943">
    <property type="entry name" value="WD40/YVTN_repeat-like_dom_sf"/>
</dbReference>
<feature type="chain" id="PRO_5037955132" description="DUF5050 domain-containing protein" evidence="1">
    <location>
        <begin position="26"/>
        <end position="591"/>
    </location>
</feature>
<evidence type="ECO:0000259" key="3">
    <source>
        <dbReference type="Pfam" id="PF16472"/>
    </source>
</evidence>
<evidence type="ECO:0008006" key="6">
    <source>
        <dbReference type="Google" id="ProtNLM"/>
    </source>
</evidence>
<organism evidence="4 5">
    <name type="scientific">Paenibacillus azoreducens</name>
    <dbReference type="NCBI Taxonomy" id="116718"/>
    <lineage>
        <taxon>Bacteria</taxon>
        <taxon>Bacillati</taxon>
        <taxon>Bacillota</taxon>
        <taxon>Bacilli</taxon>
        <taxon>Bacillales</taxon>
        <taxon>Paenibacillaceae</taxon>
        <taxon>Paenibacillus</taxon>
    </lineage>
</organism>
<dbReference type="InterPro" id="IPR032485">
    <property type="entry name" value="LRP1-like_beta_prop"/>
</dbReference>
<dbReference type="SUPFAM" id="SSF82171">
    <property type="entry name" value="DPP6 N-terminal domain-like"/>
    <property type="match status" value="1"/>
</dbReference>
<protein>
    <recommendedName>
        <fullName evidence="6">DUF5050 domain-containing protein</fullName>
    </recommendedName>
</protein>
<keyword evidence="5" id="KW-1185">Reference proteome</keyword>